<comment type="caution">
    <text evidence="4">The sequence shown here is derived from an EMBL/GenBank/DDBJ whole genome shotgun (WGS) entry which is preliminary data.</text>
</comment>
<dbReference type="GO" id="GO:1901982">
    <property type="term" value="F:maltose binding"/>
    <property type="evidence" value="ECO:0007669"/>
    <property type="project" value="TreeGrafter"/>
</dbReference>
<evidence type="ECO:0000256" key="3">
    <source>
        <dbReference type="ARBA" id="ARBA00022729"/>
    </source>
</evidence>
<sequence>MKKSLFSFSIALVAIAVTIIGCQNIFINSTPQTNSEKVTVKLSGWGASPTEQKLLKQVLQGFETGNPGIKVKYEEISDQYMDVIKTRLIGDAAPDVFYLDGLEAPFLMSQNVLEPLNGYITPEFDLSDFQPVLLNSFKYNDRIYGLPKDYSTLALFYNLKAFTEAGLEKPPATWDELRLYSRKLTTYDNKNNKIKRYGFGETLELARQAYKIKAFDGRIVDKSGNAVFASQSGLKGLQLVVDQYIRDRSSVQKTDVGTNSGSEMFGQGKVAMAIEGNWAIPYLQETYPQLKFATAEVPRINGKAGTMAFTVAYVMNKQTKHKPEAWKLISYLTGKEGMKKWTSKGFALPSRKSVAQKLGYEQDPLRSALVAGVNYATPWEVGKYPAAIVNSFDNQFLSAMLGEQSLEQAMVRAQNTANKQIQMMEY</sequence>
<reference evidence="4 5" key="1">
    <citation type="journal article" date="2015" name="Genome Announc.">
        <title>Draft Genome of the Euendolithic (true boring) Cyanobacterium Mastigocoleus testarum strain BC008.</title>
        <authorList>
            <person name="Guida B.S."/>
            <person name="Garcia-Pichel F."/>
        </authorList>
    </citation>
    <scope>NUCLEOTIDE SEQUENCE [LARGE SCALE GENOMIC DNA]</scope>
    <source>
        <strain evidence="4 5">BC008</strain>
    </source>
</reference>
<dbReference type="Pfam" id="PF01547">
    <property type="entry name" value="SBP_bac_1"/>
    <property type="match status" value="1"/>
</dbReference>
<dbReference type="PANTHER" id="PTHR30061:SF50">
    <property type="entry name" value="MALTOSE_MALTODEXTRIN-BINDING PERIPLASMIC PROTEIN"/>
    <property type="match status" value="1"/>
</dbReference>
<dbReference type="PROSITE" id="PS51257">
    <property type="entry name" value="PROKAR_LIPOPROTEIN"/>
    <property type="match status" value="1"/>
</dbReference>
<comment type="similarity">
    <text evidence="1">Belongs to the bacterial solute-binding protein 1 family.</text>
</comment>
<keyword evidence="4" id="KW-0762">Sugar transport</keyword>
<dbReference type="OrthoDB" id="9782846at2"/>
<evidence type="ECO:0000256" key="2">
    <source>
        <dbReference type="ARBA" id="ARBA00022448"/>
    </source>
</evidence>
<accession>A0A0V7ZZE6</accession>
<keyword evidence="3" id="KW-0732">Signal</keyword>
<dbReference type="GO" id="GO:0042956">
    <property type="term" value="P:maltodextrin transmembrane transport"/>
    <property type="evidence" value="ECO:0007669"/>
    <property type="project" value="TreeGrafter"/>
</dbReference>
<dbReference type="Proteomes" id="UP000053372">
    <property type="component" value="Unassembled WGS sequence"/>
</dbReference>
<dbReference type="EMBL" id="LMTZ01000013">
    <property type="protein sequence ID" value="KST69838.1"/>
    <property type="molecule type" value="Genomic_DNA"/>
</dbReference>
<name>A0A0V7ZZE6_9CYAN</name>
<dbReference type="AlphaFoldDB" id="A0A0V7ZZE6"/>
<dbReference type="RefSeq" id="WP_027846579.1">
    <property type="nucleotide sequence ID" value="NZ_LMTZ01000013.1"/>
</dbReference>
<protein>
    <submittedName>
        <fullName evidence="4">Sugar transporter</fullName>
    </submittedName>
</protein>
<keyword evidence="5" id="KW-1185">Reference proteome</keyword>
<dbReference type="PANTHER" id="PTHR30061">
    <property type="entry name" value="MALTOSE-BINDING PERIPLASMIC PROTEIN"/>
    <property type="match status" value="1"/>
</dbReference>
<dbReference type="SUPFAM" id="SSF53850">
    <property type="entry name" value="Periplasmic binding protein-like II"/>
    <property type="match status" value="1"/>
</dbReference>
<dbReference type="InterPro" id="IPR006059">
    <property type="entry name" value="SBP"/>
</dbReference>
<dbReference type="Gene3D" id="3.40.190.10">
    <property type="entry name" value="Periplasmic binding protein-like II"/>
    <property type="match status" value="1"/>
</dbReference>
<organism evidence="4 5">
    <name type="scientific">Mastigocoleus testarum BC008</name>
    <dbReference type="NCBI Taxonomy" id="371196"/>
    <lineage>
        <taxon>Bacteria</taxon>
        <taxon>Bacillati</taxon>
        <taxon>Cyanobacteriota</taxon>
        <taxon>Cyanophyceae</taxon>
        <taxon>Nostocales</taxon>
        <taxon>Hapalosiphonaceae</taxon>
        <taxon>Mastigocoleus</taxon>
    </lineage>
</organism>
<evidence type="ECO:0000256" key="1">
    <source>
        <dbReference type="ARBA" id="ARBA00008520"/>
    </source>
</evidence>
<evidence type="ECO:0000313" key="4">
    <source>
        <dbReference type="EMBL" id="KST69838.1"/>
    </source>
</evidence>
<dbReference type="GO" id="GO:0015768">
    <property type="term" value="P:maltose transport"/>
    <property type="evidence" value="ECO:0007669"/>
    <property type="project" value="TreeGrafter"/>
</dbReference>
<evidence type="ECO:0000313" key="5">
    <source>
        <dbReference type="Proteomes" id="UP000053372"/>
    </source>
</evidence>
<dbReference type="CDD" id="cd14748">
    <property type="entry name" value="PBP2_UgpB"/>
    <property type="match status" value="1"/>
</dbReference>
<keyword evidence="2" id="KW-0813">Transport</keyword>
<dbReference type="GO" id="GO:0055052">
    <property type="term" value="C:ATP-binding cassette (ABC) transporter complex, substrate-binding subunit-containing"/>
    <property type="evidence" value="ECO:0007669"/>
    <property type="project" value="TreeGrafter"/>
</dbReference>
<proteinExistence type="inferred from homology"/>
<gene>
    <name evidence="4" type="ORF">BC008_36385</name>
</gene>